<evidence type="ECO:0000256" key="1">
    <source>
        <dbReference type="PROSITE-ProRule" id="PRU00339"/>
    </source>
</evidence>
<proteinExistence type="predicted"/>
<dbReference type="SUPFAM" id="SSF53098">
    <property type="entry name" value="Ribonuclease H-like"/>
    <property type="match status" value="1"/>
</dbReference>
<dbReference type="InterPro" id="IPR012337">
    <property type="entry name" value="RNaseH-like_sf"/>
</dbReference>
<sequence>MSYEKKLLAMKGLLKESRSPAPVAKEETTLYRSEPIESWKEAGIEYCTNEYGAYYVKRDFFSFEHVHGNKPLGDILPLVRYAQRLFEGHPLTPIEESTIYFYDTETTGLKGAGVQIFLNGFIERGDFGYAVTQYLLASPGEEAALLHALPIQSGDTLITYNGKSFDLPQLEVRWTMNRKSLPPFPTVHQIDLLHGSKRLWKGQQDRYKLQDMEKLRLGFEREDDLPGHLAPIVYFDALKTKNANNLLRVFEHNLWDLVSLVALYRQTLEHLTGETSGNSAAVELNLAKWLKDLKFMPHSEQLYKTIMETYEQQDIPHAYYFLGLFYKRNGKAEDAVELLQTAATLLTGKEQLEAYLHAAKINEHQLKRFDEALKQIDHAKRILLSITGEMKREKLASYLQDIKKREERVNRKNISRESAGFDK</sequence>
<evidence type="ECO:0000313" key="3">
    <source>
        <dbReference type="EMBL" id="MFC4354609.1"/>
    </source>
</evidence>
<gene>
    <name evidence="3" type="ORF">ACFO0S_05875</name>
</gene>
<evidence type="ECO:0000313" key="4">
    <source>
        <dbReference type="Proteomes" id="UP001595733"/>
    </source>
</evidence>
<dbReference type="SUPFAM" id="SSF48452">
    <property type="entry name" value="TPR-like"/>
    <property type="match status" value="1"/>
</dbReference>
<dbReference type="PANTHER" id="PTHR38462">
    <property type="entry name" value="EXONUCLEASE-LIKE PROTEIN"/>
    <property type="match status" value="1"/>
</dbReference>
<keyword evidence="4" id="KW-1185">Reference proteome</keyword>
<dbReference type="Proteomes" id="UP001595733">
    <property type="component" value="Unassembled WGS sequence"/>
</dbReference>
<dbReference type="PANTHER" id="PTHR38462:SF1">
    <property type="entry name" value="YPRB RIBONUCLEASE H-LIKE DOMAIN-CONTAINING PROTEIN"/>
    <property type="match status" value="1"/>
</dbReference>
<dbReference type="RefSeq" id="WP_378140881.1">
    <property type="nucleotide sequence ID" value="NZ_JBHSEF010000011.1"/>
</dbReference>
<dbReference type="Pfam" id="PF13482">
    <property type="entry name" value="RNase_H_2"/>
    <property type="match status" value="1"/>
</dbReference>
<dbReference type="EMBL" id="JBHSEF010000011">
    <property type="protein sequence ID" value="MFC4354609.1"/>
    <property type="molecule type" value="Genomic_DNA"/>
</dbReference>
<organism evidence="3 4">
    <name type="scientific">Chryseomicrobium palamuruense</name>
    <dbReference type="NCBI Taxonomy" id="682973"/>
    <lineage>
        <taxon>Bacteria</taxon>
        <taxon>Bacillati</taxon>
        <taxon>Bacillota</taxon>
        <taxon>Bacilli</taxon>
        <taxon>Bacillales</taxon>
        <taxon>Caryophanaceae</taxon>
        <taxon>Chryseomicrobium</taxon>
    </lineage>
</organism>
<dbReference type="PROSITE" id="PS50005">
    <property type="entry name" value="TPR"/>
    <property type="match status" value="1"/>
</dbReference>
<keyword evidence="1" id="KW-0802">TPR repeat</keyword>
<dbReference type="InterPro" id="IPR019734">
    <property type="entry name" value="TPR_rpt"/>
</dbReference>
<name>A0ABV8UU61_9BACL</name>
<dbReference type="Gene3D" id="1.25.40.10">
    <property type="entry name" value="Tetratricopeptide repeat domain"/>
    <property type="match status" value="1"/>
</dbReference>
<dbReference type="InterPro" id="IPR011990">
    <property type="entry name" value="TPR-like_helical_dom_sf"/>
</dbReference>
<feature type="repeat" description="TPR" evidence="1">
    <location>
        <begin position="316"/>
        <end position="349"/>
    </location>
</feature>
<evidence type="ECO:0000259" key="2">
    <source>
        <dbReference type="Pfam" id="PF13482"/>
    </source>
</evidence>
<feature type="domain" description="YprB ribonuclease H-like" evidence="2">
    <location>
        <begin position="101"/>
        <end position="265"/>
    </location>
</feature>
<accession>A0ABV8UU61</accession>
<comment type="caution">
    <text evidence="3">The sequence shown here is derived from an EMBL/GenBank/DDBJ whole genome shotgun (WGS) entry which is preliminary data.</text>
</comment>
<reference evidence="4" key="1">
    <citation type="journal article" date="2019" name="Int. J. Syst. Evol. Microbiol.">
        <title>The Global Catalogue of Microorganisms (GCM) 10K type strain sequencing project: providing services to taxonomists for standard genome sequencing and annotation.</title>
        <authorList>
            <consortium name="The Broad Institute Genomics Platform"/>
            <consortium name="The Broad Institute Genome Sequencing Center for Infectious Disease"/>
            <person name="Wu L."/>
            <person name="Ma J."/>
        </authorList>
    </citation>
    <scope>NUCLEOTIDE SEQUENCE [LARGE SCALE GENOMIC DNA]</scope>
    <source>
        <strain evidence="4">CCUG 50353</strain>
    </source>
</reference>
<protein>
    <submittedName>
        <fullName evidence="3">Ribonuclease H-like domain-containing protein</fullName>
    </submittedName>
</protein>
<dbReference type="InterPro" id="IPR038720">
    <property type="entry name" value="YprB_RNase_H-like_dom"/>
</dbReference>